<dbReference type="RefSeq" id="XP_056526414.1">
    <property type="nucleotide sequence ID" value="XM_056661248.1"/>
</dbReference>
<dbReference type="EMBL" id="JAPQKL010000001">
    <property type="protein sequence ID" value="KAJ5145940.1"/>
    <property type="molecule type" value="Genomic_DNA"/>
</dbReference>
<evidence type="ECO:0000313" key="2">
    <source>
        <dbReference type="EMBL" id="KAJ5145940.1"/>
    </source>
</evidence>
<comment type="caution">
    <text evidence="2">The sequence shown here is derived from an EMBL/GenBank/DDBJ whole genome shotgun (WGS) entry which is preliminary data.</text>
</comment>
<evidence type="ECO:0000313" key="3">
    <source>
        <dbReference type="Proteomes" id="UP001149079"/>
    </source>
</evidence>
<evidence type="ECO:0000256" key="1">
    <source>
        <dbReference type="SAM" id="MobiDB-lite"/>
    </source>
</evidence>
<protein>
    <submittedName>
        <fullName evidence="2">Uncharacterized protein</fullName>
    </submittedName>
</protein>
<dbReference type="GeneID" id="81400418"/>
<gene>
    <name evidence="2" type="ORF">N7515_000504</name>
</gene>
<reference evidence="2" key="2">
    <citation type="journal article" date="2023" name="IMA Fungus">
        <title>Comparative genomic study of the Penicillium genus elucidates a diverse pangenome and 15 lateral gene transfer events.</title>
        <authorList>
            <person name="Petersen C."/>
            <person name="Sorensen T."/>
            <person name="Nielsen M.R."/>
            <person name="Sondergaard T.E."/>
            <person name="Sorensen J.L."/>
            <person name="Fitzpatrick D.A."/>
            <person name="Frisvad J.C."/>
            <person name="Nielsen K.L."/>
        </authorList>
    </citation>
    <scope>NUCLEOTIDE SEQUENCE</scope>
    <source>
        <strain evidence="2">IBT 22155</strain>
    </source>
</reference>
<organism evidence="2 3">
    <name type="scientific">Penicillium bovifimosum</name>
    <dbReference type="NCBI Taxonomy" id="126998"/>
    <lineage>
        <taxon>Eukaryota</taxon>
        <taxon>Fungi</taxon>
        <taxon>Dikarya</taxon>
        <taxon>Ascomycota</taxon>
        <taxon>Pezizomycotina</taxon>
        <taxon>Eurotiomycetes</taxon>
        <taxon>Eurotiomycetidae</taxon>
        <taxon>Eurotiales</taxon>
        <taxon>Aspergillaceae</taxon>
        <taxon>Penicillium</taxon>
    </lineage>
</organism>
<feature type="compositionally biased region" description="Polar residues" evidence="1">
    <location>
        <begin position="74"/>
        <end position="87"/>
    </location>
</feature>
<name>A0A9W9HFI0_9EURO</name>
<dbReference type="AlphaFoldDB" id="A0A9W9HFI0"/>
<proteinExistence type="predicted"/>
<feature type="region of interest" description="Disordered" evidence="1">
    <location>
        <begin position="54"/>
        <end position="87"/>
    </location>
</feature>
<dbReference type="Proteomes" id="UP001149079">
    <property type="component" value="Unassembled WGS sequence"/>
</dbReference>
<sequence>MGNLTLPTEDDSQLYARSALKILISAAPRSLIVSAVNEHRWGVSETRLKKLLEKPAPLTARPKDQKVKAERNLSSHQRTGRTAETQG</sequence>
<reference evidence="2" key="1">
    <citation type="submission" date="2022-11" db="EMBL/GenBank/DDBJ databases">
        <authorList>
            <person name="Petersen C."/>
        </authorList>
    </citation>
    <scope>NUCLEOTIDE SEQUENCE</scope>
    <source>
        <strain evidence="2">IBT 22155</strain>
    </source>
</reference>
<feature type="compositionally biased region" description="Basic and acidic residues" evidence="1">
    <location>
        <begin position="61"/>
        <end position="73"/>
    </location>
</feature>
<keyword evidence="3" id="KW-1185">Reference proteome</keyword>
<accession>A0A9W9HFI0</accession>